<evidence type="ECO:0000313" key="2">
    <source>
        <dbReference type="EMBL" id="ABS68866.1"/>
    </source>
</evidence>
<dbReference type="Pfam" id="PF23961">
    <property type="entry name" value="Phage_tail_terminator_9"/>
    <property type="match status" value="1"/>
</dbReference>
<dbReference type="STRING" id="78245.Xaut_3638"/>
<sequence>MNDSSTGGYLAPSGPVAQDAALEDQIQAAIVGITGLSGPRVKPAWQPNPPAKEDLTVDWCAYRITSIDPNWTGAIVHHPEGEGTDELRRHETVEVLCNFYGPNASAFACVFRDGLLIPQNMETLQAQGIAFLEAGAIRAAPDFVNNQWVQRQDLLVRFRRMTSRTYQIRNVLSAEGVFVVENGNTNSWNTENT</sequence>
<evidence type="ECO:0000259" key="1">
    <source>
        <dbReference type="Pfam" id="PF23961"/>
    </source>
</evidence>
<dbReference type="OrthoDB" id="8446915at2"/>
<proteinExistence type="predicted"/>
<feature type="domain" description="Phage neck terminator protein gp12-like" evidence="1">
    <location>
        <begin position="21"/>
        <end position="178"/>
    </location>
</feature>
<dbReference type="EMBL" id="CP000781">
    <property type="protein sequence ID" value="ABS68866.1"/>
    <property type="molecule type" value="Genomic_DNA"/>
</dbReference>
<name>A7ILH3_XANP2</name>
<dbReference type="eggNOG" id="ENOG50304ZA">
    <property type="taxonomic scope" value="Bacteria"/>
</dbReference>
<dbReference type="KEGG" id="xau:Xaut_3638"/>
<dbReference type="InterPro" id="IPR057087">
    <property type="entry name" value="Gp12-like"/>
</dbReference>
<dbReference type="HOGENOM" id="CLU_118929_0_0_5"/>
<dbReference type="NCBIfam" id="NF047498">
    <property type="entry name" value="LIC_12616_fam"/>
    <property type="match status" value="1"/>
</dbReference>
<dbReference type="Proteomes" id="UP000002417">
    <property type="component" value="Chromosome"/>
</dbReference>
<evidence type="ECO:0000313" key="3">
    <source>
        <dbReference type="Proteomes" id="UP000002417"/>
    </source>
</evidence>
<dbReference type="AlphaFoldDB" id="A7ILH3"/>
<protein>
    <submittedName>
        <fullName evidence="2">Putative bacteriophage protein</fullName>
    </submittedName>
</protein>
<reference evidence="2 3" key="1">
    <citation type="submission" date="2007-07" db="EMBL/GenBank/DDBJ databases">
        <title>Complete sequence of chromosome of Xanthobacter autotrophicus Py2.</title>
        <authorList>
            <consortium name="US DOE Joint Genome Institute"/>
            <person name="Copeland A."/>
            <person name="Lucas S."/>
            <person name="Lapidus A."/>
            <person name="Barry K."/>
            <person name="Glavina del Rio T."/>
            <person name="Hammon N."/>
            <person name="Israni S."/>
            <person name="Dalin E."/>
            <person name="Tice H."/>
            <person name="Pitluck S."/>
            <person name="Sims D."/>
            <person name="Brettin T."/>
            <person name="Bruce D."/>
            <person name="Detter J.C."/>
            <person name="Han C."/>
            <person name="Tapia R."/>
            <person name="Brainard J."/>
            <person name="Schmutz J."/>
            <person name="Larimer F."/>
            <person name="Land M."/>
            <person name="Hauser L."/>
            <person name="Kyrpides N."/>
            <person name="Kim E."/>
            <person name="Ensigns S.A."/>
            <person name="Richardson P."/>
        </authorList>
    </citation>
    <scope>NUCLEOTIDE SEQUENCE [LARGE SCALE GENOMIC DNA]</scope>
    <source>
        <strain evidence="3">ATCC BAA-1158 / Py2</strain>
    </source>
</reference>
<gene>
    <name evidence="2" type="ordered locus">Xaut_3638</name>
</gene>
<accession>A7ILH3</accession>
<keyword evidence="3" id="KW-1185">Reference proteome</keyword>
<organism evidence="2 3">
    <name type="scientific">Xanthobacter autotrophicus (strain ATCC BAA-1158 / Py2)</name>
    <dbReference type="NCBI Taxonomy" id="78245"/>
    <lineage>
        <taxon>Bacteria</taxon>
        <taxon>Pseudomonadati</taxon>
        <taxon>Pseudomonadota</taxon>
        <taxon>Alphaproteobacteria</taxon>
        <taxon>Hyphomicrobiales</taxon>
        <taxon>Xanthobacteraceae</taxon>
        <taxon>Xanthobacter</taxon>
    </lineage>
</organism>